<dbReference type="Gene3D" id="3.40.50.2000">
    <property type="entry name" value="Glycogen Phosphorylase B"/>
    <property type="match status" value="1"/>
</dbReference>
<dbReference type="EMBL" id="JBHUPC010000010">
    <property type="protein sequence ID" value="MFD2890994.1"/>
    <property type="molecule type" value="Genomic_DNA"/>
</dbReference>
<dbReference type="SUPFAM" id="SSF53756">
    <property type="entry name" value="UDP-Glycosyltransferase/glycogen phosphorylase"/>
    <property type="match status" value="1"/>
</dbReference>
<dbReference type="InterPro" id="IPR050194">
    <property type="entry name" value="Glycosyltransferase_grp1"/>
</dbReference>
<sequence>MNFVIITQVPHMHQHNSYYAYAPYVKEMNIWFKYLEKITVVAPMCKDTISPIWEDYQHNNLQFIPVAAFDVTSFKNTLKTIIQLPRIAYSVYKAMAKADHIHLRCPGNMGLIGAVVQIAFPKKKKTAKYAGNWEPNSKQPWSYRLQKWIVSNTFLTRNMQVLVYGEWPNQTKNIKSFFTATYSKEEVISKSQGIRSVKDETIRFLFVGTLSKGKQPLYAIQIVEQLSNKGKKVVLELYGEGVLRSELEKYITKQQLQDQIQLKGNQNKEVLKEAYQNSHFLVLASKSEGWPKAVAEAMFWGCVPIATPVSCVPQMLDNGKRGVMLTEAIIEDVEKVAQLLEDEQAYKRTSSAAQSWSQQFTTEAFEQAIAQVLLS</sequence>
<evidence type="ECO:0000313" key="3">
    <source>
        <dbReference type="Proteomes" id="UP001597534"/>
    </source>
</evidence>
<proteinExistence type="predicted"/>
<dbReference type="PANTHER" id="PTHR45947:SF15">
    <property type="entry name" value="TEICHURONIC ACID BIOSYNTHESIS GLYCOSYLTRANSFERASE TUAC-RELATED"/>
    <property type="match status" value="1"/>
</dbReference>
<dbReference type="RefSeq" id="WP_379810521.1">
    <property type="nucleotide sequence ID" value="NZ_JBHUPC010000010.1"/>
</dbReference>
<reference evidence="3" key="1">
    <citation type="journal article" date="2019" name="Int. J. Syst. Evol. Microbiol.">
        <title>The Global Catalogue of Microorganisms (GCM) 10K type strain sequencing project: providing services to taxonomists for standard genome sequencing and annotation.</title>
        <authorList>
            <consortium name="The Broad Institute Genomics Platform"/>
            <consortium name="The Broad Institute Genome Sequencing Center for Infectious Disease"/>
            <person name="Wu L."/>
            <person name="Ma J."/>
        </authorList>
    </citation>
    <scope>NUCLEOTIDE SEQUENCE [LARGE SCALE GENOMIC DNA]</scope>
    <source>
        <strain evidence="3">KCTC 22671</strain>
    </source>
</reference>
<keyword evidence="3" id="KW-1185">Reference proteome</keyword>
<comment type="caution">
    <text evidence="2">The sequence shown here is derived from an EMBL/GenBank/DDBJ whole genome shotgun (WGS) entry which is preliminary data.</text>
</comment>
<accession>A0ABW5YKR0</accession>
<dbReference type="Proteomes" id="UP001597534">
    <property type="component" value="Unassembled WGS sequence"/>
</dbReference>
<evidence type="ECO:0000313" key="2">
    <source>
        <dbReference type="EMBL" id="MFD2890994.1"/>
    </source>
</evidence>
<name>A0ABW5YKR0_9FLAO</name>
<gene>
    <name evidence="2" type="ORF">ACFS5J_03090</name>
</gene>
<organism evidence="2 3">
    <name type="scientific">Flavobacterium chuncheonense</name>
    <dbReference type="NCBI Taxonomy" id="2026653"/>
    <lineage>
        <taxon>Bacteria</taxon>
        <taxon>Pseudomonadati</taxon>
        <taxon>Bacteroidota</taxon>
        <taxon>Flavobacteriia</taxon>
        <taxon>Flavobacteriales</taxon>
        <taxon>Flavobacteriaceae</taxon>
        <taxon>Flavobacterium</taxon>
    </lineage>
</organism>
<dbReference type="Pfam" id="PF00534">
    <property type="entry name" value="Glycos_transf_1"/>
    <property type="match status" value="1"/>
</dbReference>
<dbReference type="InterPro" id="IPR001296">
    <property type="entry name" value="Glyco_trans_1"/>
</dbReference>
<dbReference type="PANTHER" id="PTHR45947">
    <property type="entry name" value="SULFOQUINOVOSYL TRANSFERASE SQD2"/>
    <property type="match status" value="1"/>
</dbReference>
<evidence type="ECO:0000259" key="1">
    <source>
        <dbReference type="Pfam" id="PF00534"/>
    </source>
</evidence>
<feature type="domain" description="Glycosyl transferase family 1" evidence="1">
    <location>
        <begin position="198"/>
        <end position="356"/>
    </location>
</feature>
<protein>
    <submittedName>
        <fullName evidence="2">Glycosyltransferase</fullName>
    </submittedName>
</protein>